<accession>A0A0V0YV32</accession>
<proteinExistence type="predicted"/>
<comment type="caution">
    <text evidence="1">The sequence shown here is derived from an EMBL/GenBank/DDBJ whole genome shotgun (WGS) entry which is preliminary data.</text>
</comment>
<protein>
    <submittedName>
        <fullName evidence="1">Uncharacterized protein</fullName>
    </submittedName>
</protein>
<dbReference type="EMBL" id="JYDQ01002144">
    <property type="protein sequence ID" value="KRY04185.1"/>
    <property type="molecule type" value="Genomic_DNA"/>
</dbReference>
<reference evidence="1 2" key="1">
    <citation type="submission" date="2015-01" db="EMBL/GenBank/DDBJ databases">
        <title>Evolution of Trichinella species and genotypes.</title>
        <authorList>
            <person name="Korhonen P.K."/>
            <person name="Edoardo P."/>
            <person name="Giuseppe L.R."/>
            <person name="Gasser R.B."/>
        </authorList>
    </citation>
    <scope>NUCLEOTIDE SEQUENCE [LARGE SCALE GENOMIC DNA]</scope>
    <source>
        <strain evidence="1">ISS2496</strain>
    </source>
</reference>
<evidence type="ECO:0000313" key="2">
    <source>
        <dbReference type="Proteomes" id="UP000054783"/>
    </source>
</evidence>
<evidence type="ECO:0000313" key="1">
    <source>
        <dbReference type="EMBL" id="KRY04185.1"/>
    </source>
</evidence>
<dbReference type="AlphaFoldDB" id="A0A0V0YV32"/>
<name>A0A0V0YV32_9BILA</name>
<sequence length="42" mass="4995">MAWMPSAHLPGRFERDLFDRSQLELLNLSTLDPHNLRYPMPK</sequence>
<dbReference type="Proteomes" id="UP000054783">
    <property type="component" value="Unassembled WGS sequence"/>
</dbReference>
<gene>
    <name evidence="1" type="ORF">T12_7859</name>
</gene>
<organism evidence="1 2">
    <name type="scientific">Trichinella patagoniensis</name>
    <dbReference type="NCBI Taxonomy" id="990121"/>
    <lineage>
        <taxon>Eukaryota</taxon>
        <taxon>Metazoa</taxon>
        <taxon>Ecdysozoa</taxon>
        <taxon>Nematoda</taxon>
        <taxon>Enoplea</taxon>
        <taxon>Dorylaimia</taxon>
        <taxon>Trichinellida</taxon>
        <taxon>Trichinellidae</taxon>
        <taxon>Trichinella</taxon>
    </lineage>
</organism>
<keyword evidence="2" id="KW-1185">Reference proteome</keyword>